<evidence type="ECO:0000256" key="2">
    <source>
        <dbReference type="ARBA" id="ARBA00008038"/>
    </source>
</evidence>
<dbReference type="Pfam" id="PF20560">
    <property type="entry name" value="MotA_N"/>
    <property type="match status" value="1"/>
</dbReference>
<evidence type="ECO:0000256" key="4">
    <source>
        <dbReference type="ARBA" id="ARBA00022475"/>
    </source>
</evidence>
<feature type="transmembrane region" description="Helical" evidence="13">
    <location>
        <begin position="201"/>
        <end position="220"/>
    </location>
</feature>
<dbReference type="RefSeq" id="WP_180153575.1">
    <property type="nucleotide sequence ID" value="NZ_JACCEM010000002.1"/>
</dbReference>
<accession>A0A853FUI5</accession>
<keyword evidence="7 13" id="KW-0812">Transmembrane</keyword>
<dbReference type="Pfam" id="PF01618">
    <property type="entry name" value="MotA_ExbB"/>
    <property type="match status" value="1"/>
</dbReference>
<evidence type="ECO:0000259" key="15">
    <source>
        <dbReference type="Pfam" id="PF20560"/>
    </source>
</evidence>
<keyword evidence="17" id="KW-1185">Reference proteome</keyword>
<keyword evidence="16" id="KW-0969">Cilium</keyword>
<dbReference type="PANTHER" id="PTHR30433">
    <property type="entry name" value="CHEMOTAXIS PROTEIN MOTA"/>
    <property type="match status" value="1"/>
</dbReference>
<dbReference type="PANTHER" id="PTHR30433:SF4">
    <property type="entry name" value="MOTILITY PROTEIN A"/>
    <property type="match status" value="1"/>
</dbReference>
<evidence type="ECO:0000313" key="17">
    <source>
        <dbReference type="Proteomes" id="UP000559809"/>
    </source>
</evidence>
<dbReference type="InterPro" id="IPR022522">
    <property type="entry name" value="Flagellar_motor_stator_MotA"/>
</dbReference>
<evidence type="ECO:0000256" key="6">
    <source>
        <dbReference type="ARBA" id="ARBA00022519"/>
    </source>
</evidence>
<dbReference type="GO" id="GO:0005886">
    <property type="term" value="C:plasma membrane"/>
    <property type="evidence" value="ECO:0007669"/>
    <property type="project" value="UniProtKB-SubCell"/>
</dbReference>
<name>A0A853FUI5_9BURK</name>
<evidence type="ECO:0000256" key="10">
    <source>
        <dbReference type="ARBA" id="ARBA00022989"/>
    </source>
</evidence>
<dbReference type="EMBL" id="JACCEM010000002">
    <property type="protein sequence ID" value="NYT48253.1"/>
    <property type="molecule type" value="Genomic_DNA"/>
</dbReference>
<sequence>MFILVGFVIVFVSVFGSFVALGGHLGALYQPFEFVLIGGAALGAYVAASSGKSIKLLGEALPAIMRKSPYSKELYMELMALLYVLLNKARRDGLMSIETDIEEPESSAIFVEYPLILRDKKLMEFLTDYLRLMVSGNMSPYEIETLMDQEIDTHLHELNDPCHALRAVSDGLPAFGIVAAVLGVIKALASVDQPPAILADLISKAMVGTFLGILMAYGFVSPLASVIERRAVASAKVLECIKVTLLASMNGYPPQLAVEFGRKVLYSYVRPSFMELEEHVRQARNPGKKA</sequence>
<proteinExistence type="inferred from homology"/>
<keyword evidence="8" id="KW-0283">Flagellar rotation</keyword>
<protein>
    <submittedName>
        <fullName evidence="16">Flagellar motor stator protein MotA</fullName>
    </submittedName>
</protein>
<dbReference type="NCBIfam" id="TIGR03818">
    <property type="entry name" value="MotA1"/>
    <property type="match status" value="1"/>
</dbReference>
<evidence type="ECO:0000256" key="11">
    <source>
        <dbReference type="ARBA" id="ARBA00023065"/>
    </source>
</evidence>
<dbReference type="AlphaFoldDB" id="A0A853FUI5"/>
<feature type="domain" description="Motility protein A N-terminal" evidence="15">
    <location>
        <begin position="4"/>
        <end position="93"/>
    </location>
</feature>
<comment type="similarity">
    <text evidence="2">Belongs to the MotA family.</text>
</comment>
<gene>
    <name evidence="16" type="primary">motA</name>
    <name evidence="16" type="ORF">H0A72_02910</name>
</gene>
<evidence type="ECO:0000256" key="7">
    <source>
        <dbReference type="ARBA" id="ARBA00022692"/>
    </source>
</evidence>
<dbReference type="InterPro" id="IPR002898">
    <property type="entry name" value="MotA_ExbB_proton_chnl"/>
</dbReference>
<evidence type="ECO:0000256" key="1">
    <source>
        <dbReference type="ARBA" id="ARBA00004429"/>
    </source>
</evidence>
<dbReference type="InterPro" id="IPR047055">
    <property type="entry name" value="MotA-like"/>
</dbReference>
<feature type="transmembrane region" description="Helical" evidence="13">
    <location>
        <begin position="32"/>
        <end position="48"/>
    </location>
</feature>
<keyword evidence="3" id="KW-0813">Transport</keyword>
<feature type="domain" description="MotA/TolQ/ExbB proton channel" evidence="14">
    <location>
        <begin position="124"/>
        <end position="232"/>
    </location>
</feature>
<dbReference type="Proteomes" id="UP000559809">
    <property type="component" value="Unassembled WGS sequence"/>
</dbReference>
<evidence type="ECO:0000256" key="3">
    <source>
        <dbReference type="ARBA" id="ARBA00022448"/>
    </source>
</evidence>
<keyword evidence="9" id="KW-0375">Hydrogen ion transport</keyword>
<comment type="caution">
    <text evidence="16">The sequence shown here is derived from an EMBL/GenBank/DDBJ whole genome shotgun (WGS) entry which is preliminary data.</text>
</comment>
<dbReference type="GO" id="GO:0071978">
    <property type="term" value="P:bacterial-type flagellum-dependent swarming motility"/>
    <property type="evidence" value="ECO:0007669"/>
    <property type="project" value="InterPro"/>
</dbReference>
<keyword evidence="16" id="KW-0966">Cell projection</keyword>
<dbReference type="GO" id="GO:1902600">
    <property type="term" value="P:proton transmembrane transport"/>
    <property type="evidence" value="ECO:0007669"/>
    <property type="project" value="UniProtKB-KW"/>
</dbReference>
<reference evidence="16 17" key="1">
    <citation type="submission" date="2020-07" db="EMBL/GenBank/DDBJ databases">
        <title>Taxonomic revisions and descriptions of new bacterial species based on genomic comparisons in the high-G+C-content subgroup of the family Alcaligenaceae.</title>
        <authorList>
            <person name="Szabo A."/>
            <person name="Felfoldi T."/>
        </authorList>
    </citation>
    <scope>NUCLEOTIDE SEQUENCE [LARGE SCALE GENOMIC DNA]</scope>
    <source>
        <strain evidence="16 17">LMG 24012</strain>
    </source>
</reference>
<keyword evidence="10 13" id="KW-1133">Transmembrane helix</keyword>
<evidence type="ECO:0000256" key="9">
    <source>
        <dbReference type="ARBA" id="ARBA00022781"/>
    </source>
</evidence>
<organism evidence="16 17">
    <name type="scientific">Parapusillimonas granuli</name>
    <dbReference type="NCBI Taxonomy" id="380911"/>
    <lineage>
        <taxon>Bacteria</taxon>
        <taxon>Pseudomonadati</taxon>
        <taxon>Pseudomonadota</taxon>
        <taxon>Betaproteobacteria</taxon>
        <taxon>Burkholderiales</taxon>
        <taxon>Alcaligenaceae</taxon>
        <taxon>Parapusillimonas</taxon>
    </lineage>
</organism>
<evidence type="ECO:0000259" key="14">
    <source>
        <dbReference type="Pfam" id="PF01618"/>
    </source>
</evidence>
<evidence type="ECO:0000256" key="5">
    <source>
        <dbReference type="ARBA" id="ARBA00022500"/>
    </source>
</evidence>
<keyword evidence="12 13" id="KW-0472">Membrane</keyword>
<evidence type="ECO:0000256" key="8">
    <source>
        <dbReference type="ARBA" id="ARBA00022779"/>
    </source>
</evidence>
<keyword evidence="6" id="KW-0997">Cell inner membrane</keyword>
<evidence type="ECO:0000313" key="16">
    <source>
        <dbReference type="EMBL" id="NYT48253.1"/>
    </source>
</evidence>
<evidence type="ECO:0000256" key="13">
    <source>
        <dbReference type="SAM" id="Phobius"/>
    </source>
</evidence>
<feature type="transmembrane region" description="Helical" evidence="13">
    <location>
        <begin position="171"/>
        <end position="189"/>
    </location>
</feature>
<keyword evidence="16" id="KW-0282">Flagellum</keyword>
<keyword evidence="5" id="KW-0145">Chemotaxis</keyword>
<comment type="subcellular location">
    <subcellularLocation>
        <location evidence="1">Cell inner membrane</location>
        <topology evidence="1">Multi-pass membrane protein</topology>
    </subcellularLocation>
</comment>
<keyword evidence="11" id="KW-0406">Ion transport</keyword>
<dbReference type="PROSITE" id="PS01307">
    <property type="entry name" value="MOTA"/>
    <property type="match status" value="1"/>
</dbReference>
<evidence type="ECO:0000256" key="12">
    <source>
        <dbReference type="ARBA" id="ARBA00023136"/>
    </source>
</evidence>
<dbReference type="GO" id="GO:0006935">
    <property type="term" value="P:chemotaxis"/>
    <property type="evidence" value="ECO:0007669"/>
    <property type="project" value="UniProtKB-KW"/>
</dbReference>
<dbReference type="InterPro" id="IPR000540">
    <property type="entry name" value="Flag_MotA_CS"/>
</dbReference>
<keyword evidence="4" id="KW-1003">Cell membrane</keyword>
<dbReference type="InterPro" id="IPR046786">
    <property type="entry name" value="MotA_N"/>
</dbReference>